<dbReference type="PANTHER" id="PTHR42912">
    <property type="entry name" value="METHYLTRANSFERASE"/>
    <property type="match status" value="1"/>
</dbReference>
<keyword evidence="2" id="KW-0808">Transferase</keyword>
<reference evidence="3" key="2">
    <citation type="submission" date="2016-02" db="EMBL/GenBank/DDBJ databases">
        <title>Draft genome sequence of five rapidly growing Mycobacterium species.</title>
        <authorList>
            <person name="Katahira K."/>
            <person name="Gotou Y."/>
            <person name="Iida K."/>
            <person name="Ogura Y."/>
            <person name="Hayashi T."/>
        </authorList>
    </citation>
    <scope>NUCLEOTIDE SEQUENCE [LARGE SCALE GENOMIC DNA]</scope>
    <source>
        <strain evidence="3">JCM6362</strain>
    </source>
</reference>
<name>A0A100XB15_MYCTH</name>
<dbReference type="Gene3D" id="3.40.50.150">
    <property type="entry name" value="Vaccinia Virus protein VP39"/>
    <property type="match status" value="1"/>
</dbReference>
<dbReference type="OrthoDB" id="9786503at2"/>
<proteinExistence type="predicted"/>
<dbReference type="InterPro" id="IPR041698">
    <property type="entry name" value="Methyltransf_25"/>
</dbReference>
<feature type="domain" description="Methyltransferase" evidence="1">
    <location>
        <begin position="42"/>
        <end position="133"/>
    </location>
</feature>
<sequence length="205" mass="22754">MTMSEARQHWESRYAEKDRMWSGRVNARLAEVAGELPPGRALDVGCGEGADAMWLAERGWQVTAVDISQTALDRAAAEAASRGLTIDFQRHELPATFPDGQFELVSAHFLHSEVELDRVRILRRAAEAVVPGGLLLIVDHGAPPPWAPDHVHEFEFPSAQEVVESLQLPEGQWELLRAEPVKRDAVGPDGQQGTLIDNVIMLRRR</sequence>
<dbReference type="InterPro" id="IPR029063">
    <property type="entry name" value="SAM-dependent_MTases_sf"/>
</dbReference>
<comment type="caution">
    <text evidence="2">The sequence shown here is derived from an EMBL/GenBank/DDBJ whole genome shotgun (WGS) entry which is preliminary data.</text>
</comment>
<dbReference type="CDD" id="cd02440">
    <property type="entry name" value="AdoMet_MTases"/>
    <property type="match status" value="1"/>
</dbReference>
<evidence type="ECO:0000313" key="3">
    <source>
        <dbReference type="Proteomes" id="UP000069654"/>
    </source>
</evidence>
<protein>
    <submittedName>
        <fullName evidence="2">Type 11 methyltransferase</fullName>
    </submittedName>
</protein>
<reference evidence="2 3" key="1">
    <citation type="journal article" date="2016" name="Genome Announc.">
        <title>Draft Genome Sequences of Five Rapidly Growing Mycobacterium Species, M. thermoresistibile, M. fortuitum subsp. acetamidolyticum, M. canariasense, M. brisbanense, and M. novocastrense.</title>
        <authorList>
            <person name="Katahira K."/>
            <person name="Ogura Y."/>
            <person name="Gotoh Y."/>
            <person name="Hayashi T."/>
        </authorList>
    </citation>
    <scope>NUCLEOTIDE SEQUENCE [LARGE SCALE GENOMIC DNA]</scope>
    <source>
        <strain evidence="2 3">JCM6362</strain>
    </source>
</reference>
<accession>A0A100XB15</accession>
<keyword evidence="2" id="KW-0489">Methyltransferase</keyword>
<evidence type="ECO:0000313" key="2">
    <source>
        <dbReference type="EMBL" id="GAT13262.1"/>
    </source>
</evidence>
<dbReference type="Proteomes" id="UP000069654">
    <property type="component" value="Unassembled WGS sequence"/>
</dbReference>
<dbReference type="GO" id="GO:0008168">
    <property type="term" value="F:methyltransferase activity"/>
    <property type="evidence" value="ECO:0007669"/>
    <property type="project" value="UniProtKB-KW"/>
</dbReference>
<dbReference type="GO" id="GO:0032259">
    <property type="term" value="P:methylation"/>
    <property type="evidence" value="ECO:0007669"/>
    <property type="project" value="UniProtKB-KW"/>
</dbReference>
<dbReference type="STRING" id="1797.RMCT_0233"/>
<dbReference type="RefSeq" id="WP_040548219.1">
    <property type="nucleotide sequence ID" value="NZ_BCTB01000002.1"/>
</dbReference>
<gene>
    <name evidence="2" type="ORF">RMCT_0233</name>
</gene>
<dbReference type="AlphaFoldDB" id="A0A100XB15"/>
<evidence type="ECO:0000259" key="1">
    <source>
        <dbReference type="Pfam" id="PF13649"/>
    </source>
</evidence>
<dbReference type="EMBL" id="BCTB01000002">
    <property type="protein sequence ID" value="GAT13262.1"/>
    <property type="molecule type" value="Genomic_DNA"/>
</dbReference>
<dbReference type="Pfam" id="PF13649">
    <property type="entry name" value="Methyltransf_25"/>
    <property type="match status" value="1"/>
</dbReference>
<dbReference type="InterPro" id="IPR050508">
    <property type="entry name" value="Methyltransf_Superfamily"/>
</dbReference>
<organism evidence="2 3">
    <name type="scientific">Mycolicibacterium thermoresistibile</name>
    <name type="common">Mycobacterium thermoresistibile</name>
    <dbReference type="NCBI Taxonomy" id="1797"/>
    <lineage>
        <taxon>Bacteria</taxon>
        <taxon>Bacillati</taxon>
        <taxon>Actinomycetota</taxon>
        <taxon>Actinomycetes</taxon>
        <taxon>Mycobacteriales</taxon>
        <taxon>Mycobacteriaceae</taxon>
        <taxon>Mycolicibacterium</taxon>
    </lineage>
</organism>
<dbReference type="SUPFAM" id="SSF53335">
    <property type="entry name" value="S-adenosyl-L-methionine-dependent methyltransferases"/>
    <property type="match status" value="1"/>
</dbReference>